<dbReference type="RefSeq" id="WP_152807823.1">
    <property type="nucleotide sequence ID" value="NZ_WHUF01000006.1"/>
</dbReference>
<feature type="domain" description="Tail specific protease" evidence="2">
    <location>
        <begin position="276"/>
        <end position="421"/>
    </location>
</feature>
<proteinExistence type="predicted"/>
<dbReference type="InterPro" id="IPR041489">
    <property type="entry name" value="PDZ_6"/>
</dbReference>
<dbReference type="GO" id="GO:0008236">
    <property type="term" value="F:serine-type peptidase activity"/>
    <property type="evidence" value="ECO:0007669"/>
    <property type="project" value="InterPro"/>
</dbReference>
<evidence type="ECO:0000259" key="2">
    <source>
        <dbReference type="Pfam" id="PF03572"/>
    </source>
</evidence>
<dbReference type="Proteomes" id="UP000444318">
    <property type="component" value="Unassembled WGS sequence"/>
</dbReference>
<dbReference type="Pfam" id="PF03572">
    <property type="entry name" value="Peptidase_S41"/>
    <property type="match status" value="1"/>
</dbReference>
<feature type="chain" id="PRO_5032428863" evidence="1">
    <location>
        <begin position="19"/>
        <end position="518"/>
    </location>
</feature>
<keyword evidence="1" id="KW-0732">Signal</keyword>
<reference evidence="4 5" key="1">
    <citation type="submission" date="2019-10" db="EMBL/GenBank/DDBJ databases">
        <title>Two novel species isolated from a subtropical stream in China.</title>
        <authorList>
            <person name="Lu H."/>
        </authorList>
    </citation>
    <scope>NUCLEOTIDE SEQUENCE [LARGE SCALE GENOMIC DNA]</scope>
    <source>
        <strain evidence="4 5">FT103W</strain>
    </source>
</reference>
<dbReference type="SUPFAM" id="SSF50156">
    <property type="entry name" value="PDZ domain-like"/>
    <property type="match status" value="1"/>
</dbReference>
<name>A0A843SGM4_9BURK</name>
<dbReference type="InterPro" id="IPR029045">
    <property type="entry name" value="ClpP/crotonase-like_dom_sf"/>
</dbReference>
<dbReference type="EMBL" id="WHUF01000006">
    <property type="protein sequence ID" value="MQA22382.1"/>
    <property type="molecule type" value="Genomic_DNA"/>
</dbReference>
<dbReference type="PANTHER" id="PTHR32060">
    <property type="entry name" value="TAIL-SPECIFIC PROTEASE"/>
    <property type="match status" value="1"/>
</dbReference>
<keyword evidence="5" id="KW-1185">Reference proteome</keyword>
<protein>
    <submittedName>
        <fullName evidence="4">PDZ domain-containing protein</fullName>
    </submittedName>
</protein>
<dbReference type="Gene3D" id="3.90.226.10">
    <property type="entry name" value="2-enoyl-CoA Hydratase, Chain A, domain 1"/>
    <property type="match status" value="1"/>
</dbReference>
<accession>A0A843SGM4</accession>
<dbReference type="Gene3D" id="2.30.42.10">
    <property type="match status" value="1"/>
</dbReference>
<dbReference type="PANTHER" id="PTHR32060:SF30">
    <property type="entry name" value="CARBOXY-TERMINAL PROCESSING PROTEASE CTPA"/>
    <property type="match status" value="1"/>
</dbReference>
<dbReference type="GO" id="GO:0030288">
    <property type="term" value="C:outer membrane-bounded periplasmic space"/>
    <property type="evidence" value="ECO:0007669"/>
    <property type="project" value="TreeGrafter"/>
</dbReference>
<dbReference type="GO" id="GO:0004175">
    <property type="term" value="F:endopeptidase activity"/>
    <property type="evidence" value="ECO:0007669"/>
    <property type="project" value="TreeGrafter"/>
</dbReference>
<dbReference type="AlphaFoldDB" id="A0A843SGM4"/>
<feature type="domain" description="PDZ" evidence="3">
    <location>
        <begin position="190"/>
        <end position="218"/>
    </location>
</feature>
<evidence type="ECO:0000313" key="5">
    <source>
        <dbReference type="Proteomes" id="UP000444318"/>
    </source>
</evidence>
<dbReference type="PROSITE" id="PS51257">
    <property type="entry name" value="PROKAR_LIPOPROTEIN"/>
    <property type="match status" value="1"/>
</dbReference>
<feature type="signal peptide" evidence="1">
    <location>
        <begin position="1"/>
        <end position="18"/>
    </location>
</feature>
<dbReference type="InterPro" id="IPR036034">
    <property type="entry name" value="PDZ_sf"/>
</dbReference>
<evidence type="ECO:0000313" key="4">
    <source>
        <dbReference type="EMBL" id="MQA22382.1"/>
    </source>
</evidence>
<organism evidence="4 5">
    <name type="scientific">Rugamonas rivuli</name>
    <dbReference type="NCBI Taxonomy" id="2743358"/>
    <lineage>
        <taxon>Bacteria</taxon>
        <taxon>Pseudomonadati</taxon>
        <taxon>Pseudomonadota</taxon>
        <taxon>Betaproteobacteria</taxon>
        <taxon>Burkholderiales</taxon>
        <taxon>Oxalobacteraceae</taxon>
        <taxon>Telluria group</taxon>
        <taxon>Rugamonas</taxon>
    </lineage>
</organism>
<dbReference type="InterPro" id="IPR005151">
    <property type="entry name" value="Tail-specific_protease"/>
</dbReference>
<dbReference type="CDD" id="cd07561">
    <property type="entry name" value="Peptidase_S41_CPP_like"/>
    <property type="match status" value="1"/>
</dbReference>
<sequence>MKIVPLACAVALSLPLLSGCGGDAPPTAVVPPTPVEPVVPPKPVDPPLPPVPPVIPPTPPVTPPIDGSGDWYLLSSHCEKPRPNVWSDVQGTLTDEMKWMRSFFDASYLWYKEIPANLKMEDYKRAVDYFAALKTPVITASGRPKDRFHFTYPTDAWIALSNSGVEMGYGQTWVRNTDPAAPRVWTLTMVAPDSPAALAGLQRGDSLVSVDGVAIGDSSTEGQAKINAGLFPAKAGEIHQLVLSRAGTLVTAEVTSQQVAKPPVQNAKVLDTASGKVGYLQFNEHNAVAEGLLVKAMASFKAAGVSDLVLDMRYNGGGLLTIASELAYMIAGPGPTAGKVFEQLRPNDKTKQDPPQMFQTTASGYKSPDPVALGAPLPYLGLKRVTILTTPGTCSASESVINSLRGIDIEVTLIGGETCGKPYAFLPASNCGTTYFAIEYQGVNSKGFGDYADGFAPTCRAGDDLTHAQGDPAESLLATALSYRATGACPAAPMRNRTQAGAMQLVRPEVKEISIRER</sequence>
<dbReference type="GO" id="GO:0006508">
    <property type="term" value="P:proteolysis"/>
    <property type="evidence" value="ECO:0007669"/>
    <property type="project" value="InterPro"/>
</dbReference>
<dbReference type="SUPFAM" id="SSF52096">
    <property type="entry name" value="ClpP/crotonase"/>
    <property type="match status" value="1"/>
</dbReference>
<gene>
    <name evidence="4" type="ORF">GEV01_22960</name>
</gene>
<comment type="caution">
    <text evidence="4">The sequence shown here is derived from an EMBL/GenBank/DDBJ whole genome shotgun (WGS) entry which is preliminary data.</text>
</comment>
<dbReference type="GO" id="GO:0007165">
    <property type="term" value="P:signal transduction"/>
    <property type="evidence" value="ECO:0007669"/>
    <property type="project" value="TreeGrafter"/>
</dbReference>
<dbReference type="Pfam" id="PF17820">
    <property type="entry name" value="PDZ_6"/>
    <property type="match status" value="1"/>
</dbReference>
<dbReference type="Gene3D" id="3.30.750.170">
    <property type="match status" value="1"/>
</dbReference>
<evidence type="ECO:0000259" key="3">
    <source>
        <dbReference type="Pfam" id="PF17820"/>
    </source>
</evidence>
<evidence type="ECO:0000256" key="1">
    <source>
        <dbReference type="SAM" id="SignalP"/>
    </source>
</evidence>